<feature type="region of interest" description="Disordered" evidence="1">
    <location>
        <begin position="141"/>
        <end position="179"/>
    </location>
</feature>
<name>A0AAD5YSG7_9AGAR</name>
<feature type="region of interest" description="Disordered" evidence="1">
    <location>
        <begin position="1"/>
        <end position="28"/>
    </location>
</feature>
<evidence type="ECO:0000313" key="2">
    <source>
        <dbReference type="EMBL" id="KAJ3569808.1"/>
    </source>
</evidence>
<evidence type="ECO:0000313" key="3">
    <source>
        <dbReference type="Proteomes" id="UP001213000"/>
    </source>
</evidence>
<evidence type="ECO:0000256" key="1">
    <source>
        <dbReference type="SAM" id="MobiDB-lite"/>
    </source>
</evidence>
<organism evidence="2 3">
    <name type="scientific">Leucocoprinus birnbaumii</name>
    <dbReference type="NCBI Taxonomy" id="56174"/>
    <lineage>
        <taxon>Eukaryota</taxon>
        <taxon>Fungi</taxon>
        <taxon>Dikarya</taxon>
        <taxon>Basidiomycota</taxon>
        <taxon>Agaricomycotina</taxon>
        <taxon>Agaricomycetes</taxon>
        <taxon>Agaricomycetidae</taxon>
        <taxon>Agaricales</taxon>
        <taxon>Agaricineae</taxon>
        <taxon>Agaricaceae</taxon>
        <taxon>Leucocoprinus</taxon>
    </lineage>
</organism>
<dbReference type="EMBL" id="JANIEX010000269">
    <property type="protein sequence ID" value="KAJ3569808.1"/>
    <property type="molecule type" value="Genomic_DNA"/>
</dbReference>
<gene>
    <name evidence="2" type="ORF">NP233_g4809</name>
</gene>
<sequence>MPAVKAEQTEVHGIPADDAQPTYTPNGHHRQYAVDRSARVRENSLPYARPDPSYQQAQPAQYHPTVLAQAIAQATHETLLGTRNAVYLSALREITEVRSIAATYQRQAIQVYKELTDARDAYNHLWAKTKGFFCPQVERTEVGGQRQDSTSEASTSVSPLVQPTVSGPTPVSTTTTTPYHTCGPQAVPVAVNPTSVAPAIITPSHQLPGPIPEPNAASVTPAILEPATRQPATPSANGSTLVATSYDVHGPTSLPGGFRLIPHVGPWETSPRTRPSDLPFEVFWHKSDWFGRGYPNGTFVTDRNGGHLKHLMKGIRKTARKIWTELARRPNSWVATTFNKNGANFMENYIGTIEAIYPCLRMCAGHWKAQQIGISAYSHWYKNRSRYLDGTISV</sequence>
<feature type="compositionally biased region" description="Low complexity" evidence="1">
    <location>
        <begin position="163"/>
        <end position="178"/>
    </location>
</feature>
<reference evidence="2" key="1">
    <citation type="submission" date="2022-07" db="EMBL/GenBank/DDBJ databases">
        <title>Genome Sequence of Leucocoprinus birnbaumii.</title>
        <authorList>
            <person name="Buettner E."/>
        </authorList>
    </citation>
    <scope>NUCLEOTIDE SEQUENCE</scope>
    <source>
        <strain evidence="2">VT141</strain>
    </source>
</reference>
<accession>A0AAD5YSG7</accession>
<comment type="caution">
    <text evidence="2">The sequence shown here is derived from an EMBL/GenBank/DDBJ whole genome shotgun (WGS) entry which is preliminary data.</text>
</comment>
<keyword evidence="3" id="KW-1185">Reference proteome</keyword>
<dbReference type="AlphaFoldDB" id="A0AAD5YSG7"/>
<feature type="compositionally biased region" description="Polar residues" evidence="1">
    <location>
        <begin position="146"/>
        <end position="161"/>
    </location>
</feature>
<protein>
    <submittedName>
        <fullName evidence="2">Uncharacterized protein</fullName>
    </submittedName>
</protein>
<proteinExistence type="predicted"/>
<dbReference type="Proteomes" id="UP001213000">
    <property type="component" value="Unassembled WGS sequence"/>
</dbReference>